<name>A0A6A3LED7_9STRA</name>
<dbReference type="OrthoDB" id="125720at2759"/>
<evidence type="ECO:0000313" key="2">
    <source>
        <dbReference type="EMBL" id="KAE8941526.1"/>
    </source>
</evidence>
<accession>A0A6A3LED7</accession>
<dbReference type="Proteomes" id="UP000433483">
    <property type="component" value="Unassembled WGS sequence"/>
</dbReference>
<evidence type="ECO:0000313" key="13">
    <source>
        <dbReference type="Proteomes" id="UP000437068"/>
    </source>
</evidence>
<evidence type="ECO:0000313" key="6">
    <source>
        <dbReference type="EMBL" id="KAE9148237.1"/>
    </source>
</evidence>
<dbReference type="Proteomes" id="UP000441208">
    <property type="component" value="Unassembled WGS sequence"/>
</dbReference>
<evidence type="ECO:0000313" key="15">
    <source>
        <dbReference type="Proteomes" id="UP000440732"/>
    </source>
</evidence>
<evidence type="ECO:0000313" key="10">
    <source>
        <dbReference type="EMBL" id="KAE9316100.1"/>
    </source>
</evidence>
<dbReference type="EMBL" id="QXGA01000301">
    <property type="protein sequence ID" value="KAE9148237.1"/>
    <property type="molecule type" value="Genomic_DNA"/>
</dbReference>
<dbReference type="EMBL" id="QXGC01000107">
    <property type="protein sequence ID" value="KAE9249447.1"/>
    <property type="molecule type" value="Genomic_DNA"/>
</dbReference>
<organism evidence="3 17">
    <name type="scientific">Phytophthora fragariae</name>
    <dbReference type="NCBI Taxonomy" id="53985"/>
    <lineage>
        <taxon>Eukaryota</taxon>
        <taxon>Sar</taxon>
        <taxon>Stramenopiles</taxon>
        <taxon>Oomycota</taxon>
        <taxon>Peronosporomycetes</taxon>
        <taxon>Peronosporales</taxon>
        <taxon>Peronosporaceae</taxon>
        <taxon>Phytophthora</taxon>
    </lineage>
</organism>
<proteinExistence type="predicted"/>
<dbReference type="EMBL" id="QXFZ01000231">
    <property type="protein sequence ID" value="KAE9125644.1"/>
    <property type="molecule type" value="Genomic_DNA"/>
</dbReference>
<dbReference type="Proteomes" id="UP000460718">
    <property type="component" value="Unassembled WGS sequence"/>
</dbReference>
<dbReference type="EMBL" id="QXGB01000336">
    <property type="protein sequence ID" value="KAE9218883.1"/>
    <property type="molecule type" value="Genomic_DNA"/>
</dbReference>
<sequence>MSNLDLILLEGDNEGLMTAAMDLIDSIASDSATGSSDDNSSAITDLSRGLAETAPRKPRRKRVAKPGYSTEQGRRKKAEVLALRSQVQGLEQWIQHLKRHKVAGVAPSERRAASPAPADQSRQAMEEFQKRQKSEVANRKLKAVMATQTELGKAILEIIRQNAALKDKELVFGLPRHLPGAYDNSAVIGRLKIEAFTLFHDMDVVVPMPPETIYSSEMVPKVDPSRGKMFECTTVCTVQCSMESASDLLWFEYTYPRKYENKTYRFFDTVGPNAVKKSFDLLMNSKRGAISMSGLMFANRFEDHDRVTMVRDYVAFLLTAGLHMRCHHWTIVTASEVPGECHIQFYFQIYMEKNSSEFSANPDDVEYVQEVELAAWCAKMHVYSHQLHERLERLQLNLPQL</sequence>
<dbReference type="EMBL" id="QXGE01000320">
    <property type="protein sequence ID" value="KAE9316100.1"/>
    <property type="molecule type" value="Genomic_DNA"/>
</dbReference>
<dbReference type="Proteomes" id="UP000437068">
    <property type="component" value="Unassembled WGS sequence"/>
</dbReference>
<evidence type="ECO:0000313" key="12">
    <source>
        <dbReference type="Proteomes" id="UP000433483"/>
    </source>
</evidence>
<comment type="caution">
    <text evidence="3">The sequence shown here is derived from an EMBL/GenBank/DDBJ whole genome shotgun (WGS) entry which is preliminary data.</text>
</comment>
<dbReference type="Proteomes" id="UP000440367">
    <property type="component" value="Unassembled WGS sequence"/>
</dbReference>
<evidence type="ECO:0000313" key="14">
    <source>
        <dbReference type="Proteomes" id="UP000440367"/>
    </source>
</evidence>
<dbReference type="EMBL" id="QXFW01000305">
    <property type="protein sequence ID" value="KAE9016735.1"/>
    <property type="molecule type" value="Genomic_DNA"/>
</dbReference>
<dbReference type="AlphaFoldDB" id="A0A6A3LED7"/>
<evidence type="ECO:0000313" key="18">
    <source>
        <dbReference type="Proteomes" id="UP000476176"/>
    </source>
</evidence>
<feature type="region of interest" description="Disordered" evidence="1">
    <location>
        <begin position="30"/>
        <end position="77"/>
    </location>
</feature>
<dbReference type="Proteomes" id="UP000488956">
    <property type="component" value="Unassembled WGS sequence"/>
</dbReference>
<evidence type="ECO:0000313" key="4">
    <source>
        <dbReference type="EMBL" id="KAE9120585.1"/>
    </source>
</evidence>
<evidence type="ECO:0000313" key="7">
    <source>
        <dbReference type="EMBL" id="KAE9218883.1"/>
    </source>
</evidence>
<dbReference type="Proteomes" id="UP000440732">
    <property type="component" value="Unassembled WGS sequence"/>
</dbReference>
<reference evidence="17 18" key="1">
    <citation type="submission" date="2018-09" db="EMBL/GenBank/DDBJ databases">
        <title>Genomic investigation of the strawberry pathogen Phytophthora fragariae indicates pathogenicity is determined by transcriptional variation in three key races.</title>
        <authorList>
            <person name="Adams T.M."/>
            <person name="Armitage A.D."/>
            <person name="Sobczyk M.K."/>
            <person name="Bates H.J."/>
            <person name="Dunwell J.M."/>
            <person name="Nellist C.F."/>
            <person name="Harrison R.J."/>
        </authorList>
    </citation>
    <scope>NUCLEOTIDE SEQUENCE [LARGE SCALE GENOMIC DNA]</scope>
    <source>
        <strain evidence="10 13">A4</strain>
        <strain evidence="8 14">BC-1</strain>
        <strain evidence="9 18">BC-23</strain>
        <strain evidence="7 12">NOV-27</strain>
        <strain evidence="6 15">NOV-5</strain>
        <strain evidence="5 16">NOV-71</strain>
        <strain evidence="2 11">NOV-9</strain>
        <strain evidence="4 19">ONT-3</strain>
        <strain evidence="3 17">SCRP245</strain>
    </source>
</reference>
<evidence type="ECO:0000313" key="8">
    <source>
        <dbReference type="EMBL" id="KAE9241625.1"/>
    </source>
</evidence>
<evidence type="ECO:0000313" key="17">
    <source>
        <dbReference type="Proteomes" id="UP000460718"/>
    </source>
</evidence>
<evidence type="ECO:0000313" key="5">
    <source>
        <dbReference type="EMBL" id="KAE9125644.1"/>
    </source>
</evidence>
<gene>
    <name evidence="10" type="ORF">PF001_g7465</name>
    <name evidence="8" type="ORF">PF002_g9160</name>
    <name evidence="9" type="ORF">PF004_g3395</name>
    <name evidence="7" type="ORF">PF005_g8089</name>
    <name evidence="6" type="ORF">PF006_g7143</name>
    <name evidence="5" type="ORF">PF007_g6275</name>
    <name evidence="2" type="ORF">PF009_g8682</name>
    <name evidence="4" type="ORF">PF010_g7440</name>
    <name evidence="3" type="ORF">PF011_g7018</name>
</gene>
<evidence type="ECO:0000313" key="16">
    <source>
        <dbReference type="Proteomes" id="UP000441208"/>
    </source>
</evidence>
<dbReference type="Proteomes" id="UP000476176">
    <property type="component" value="Unassembled WGS sequence"/>
</dbReference>
<feature type="compositionally biased region" description="Polar residues" evidence="1">
    <location>
        <begin position="30"/>
        <end position="44"/>
    </location>
</feature>
<dbReference type="EMBL" id="QXFX01000316">
    <property type="protein sequence ID" value="KAE9120585.1"/>
    <property type="molecule type" value="Genomic_DNA"/>
</dbReference>
<evidence type="ECO:0000313" key="11">
    <source>
        <dbReference type="Proteomes" id="UP000429523"/>
    </source>
</evidence>
<feature type="region of interest" description="Disordered" evidence="1">
    <location>
        <begin position="104"/>
        <end position="137"/>
    </location>
</feature>
<evidence type="ECO:0000256" key="1">
    <source>
        <dbReference type="SAM" id="MobiDB-lite"/>
    </source>
</evidence>
<evidence type="ECO:0000313" key="9">
    <source>
        <dbReference type="EMBL" id="KAE9249447.1"/>
    </source>
</evidence>
<dbReference type="EMBL" id="QXGD01000371">
    <property type="protein sequence ID" value="KAE9241625.1"/>
    <property type="molecule type" value="Genomic_DNA"/>
</dbReference>
<dbReference type="Proteomes" id="UP000429523">
    <property type="component" value="Unassembled WGS sequence"/>
</dbReference>
<evidence type="ECO:0000313" key="3">
    <source>
        <dbReference type="EMBL" id="KAE9016735.1"/>
    </source>
</evidence>
<feature type="compositionally biased region" description="Basic and acidic residues" evidence="1">
    <location>
        <begin position="124"/>
        <end position="137"/>
    </location>
</feature>
<evidence type="ECO:0000313" key="19">
    <source>
        <dbReference type="Proteomes" id="UP000488956"/>
    </source>
</evidence>
<keyword evidence="12" id="KW-1185">Reference proteome</keyword>
<dbReference type="EMBL" id="QXGF01000356">
    <property type="protein sequence ID" value="KAE8941526.1"/>
    <property type="molecule type" value="Genomic_DNA"/>
</dbReference>
<protein>
    <submittedName>
        <fullName evidence="3">Uncharacterized protein</fullName>
    </submittedName>
</protein>